<accession>L2GJU3</accession>
<gene>
    <name evidence="2" type="ORF">VICG_01837</name>
</gene>
<organism evidence="2 3">
    <name type="scientific">Vittaforma corneae (strain ATCC 50505)</name>
    <name type="common">Microsporidian parasite</name>
    <name type="synonym">Nosema corneum</name>
    <dbReference type="NCBI Taxonomy" id="993615"/>
    <lineage>
        <taxon>Eukaryota</taxon>
        <taxon>Fungi</taxon>
        <taxon>Fungi incertae sedis</taxon>
        <taxon>Microsporidia</taxon>
        <taxon>Nosematidae</taxon>
        <taxon>Vittaforma</taxon>
    </lineage>
</organism>
<reference evidence="3" key="1">
    <citation type="submission" date="2011-05" db="EMBL/GenBank/DDBJ databases">
        <title>The genome sequence of Vittaforma corneae strain ATCC 50505.</title>
        <authorList>
            <consortium name="The Broad Institute Genome Sequencing Platform"/>
            <person name="Cuomo C."/>
            <person name="Didier E."/>
            <person name="Bowers L."/>
            <person name="Young S.K."/>
            <person name="Zeng Q."/>
            <person name="Gargeya S."/>
            <person name="Fitzgerald M."/>
            <person name="Haas B."/>
            <person name="Abouelleil A."/>
            <person name="Alvarado L."/>
            <person name="Arachchi H.M."/>
            <person name="Berlin A."/>
            <person name="Chapman S.B."/>
            <person name="Gearin G."/>
            <person name="Goldberg J."/>
            <person name="Griggs A."/>
            <person name="Gujja S."/>
            <person name="Hansen M."/>
            <person name="Heiman D."/>
            <person name="Howarth C."/>
            <person name="Larimer J."/>
            <person name="Lui A."/>
            <person name="MacDonald P.J.P."/>
            <person name="McCowen C."/>
            <person name="Montmayeur A."/>
            <person name="Murphy C."/>
            <person name="Neiman D."/>
            <person name="Pearson M."/>
            <person name="Priest M."/>
            <person name="Roberts A."/>
            <person name="Saif S."/>
            <person name="Shea T."/>
            <person name="Sisk P."/>
            <person name="Stolte C."/>
            <person name="Sykes S."/>
            <person name="Wortman J."/>
            <person name="Nusbaum C."/>
            <person name="Birren B."/>
        </authorList>
    </citation>
    <scope>NUCLEOTIDE SEQUENCE [LARGE SCALE GENOMIC DNA]</scope>
    <source>
        <strain evidence="3">ATCC 50505</strain>
    </source>
</reference>
<dbReference type="SUPFAM" id="SSF50978">
    <property type="entry name" value="WD40 repeat-like"/>
    <property type="match status" value="1"/>
</dbReference>
<evidence type="ECO:0000313" key="3">
    <source>
        <dbReference type="Proteomes" id="UP000011082"/>
    </source>
</evidence>
<proteinExistence type="predicted"/>
<dbReference type="GeneID" id="19882547"/>
<dbReference type="Gene3D" id="2.130.10.10">
    <property type="entry name" value="YVTN repeat-like/Quinoprotein amine dehydrogenase"/>
    <property type="match status" value="1"/>
</dbReference>
<dbReference type="Proteomes" id="UP000011082">
    <property type="component" value="Unassembled WGS sequence"/>
</dbReference>
<dbReference type="HOGENOM" id="CLU_783480_0_0_1"/>
<protein>
    <submittedName>
        <fullName evidence="2">Uncharacterized protein</fullName>
    </submittedName>
</protein>
<dbReference type="OrthoDB" id="674604at2759"/>
<evidence type="ECO:0000313" key="2">
    <source>
        <dbReference type="EMBL" id="ELA41138.1"/>
    </source>
</evidence>
<sequence>MLPLHPQEFRNIADHLYDTYCALNEEAHRLRKENKALTEELNKIKNLNTSLSARLNNLSGTRILKMGAEWFLDGEFLLNMCLTHRIRFNSPICNAKISKEGKIAFTCNNKIFLIIDKNVFVVEDTIKSFDMKTMKHDLVDLERRIFDFIEEDLVVYDNGRIIKFNNQQPGWVVNNMMGVTHICVDQRLIYVGMDEGKIQIYNIEGVYKDEIVPNVDFTSFIVKDSRVLLVSQECITLQPSFMHLSSHRIVATDFDGNAVYHGGTTGVVSMALPSGNTLQSYDSLNFKSPILSLLKYKGFLLVATEDRMVNVTDLTTKKSMRIVQTDNVIDMCCNENVICFVDNNGGLKEWRIKQ</sequence>
<evidence type="ECO:0000256" key="1">
    <source>
        <dbReference type="SAM" id="Coils"/>
    </source>
</evidence>
<dbReference type="InterPro" id="IPR036322">
    <property type="entry name" value="WD40_repeat_dom_sf"/>
</dbReference>
<dbReference type="VEuPathDB" id="MicrosporidiaDB:VICG_01837"/>
<keyword evidence="3" id="KW-1185">Reference proteome</keyword>
<feature type="coiled-coil region" evidence="1">
    <location>
        <begin position="27"/>
        <end position="54"/>
    </location>
</feature>
<keyword evidence="1" id="KW-0175">Coiled coil</keyword>
<dbReference type="AlphaFoldDB" id="L2GJU3"/>
<dbReference type="RefSeq" id="XP_007605282.1">
    <property type="nucleotide sequence ID" value="XM_007605220.1"/>
</dbReference>
<dbReference type="EMBL" id="JH370149">
    <property type="protein sequence ID" value="ELA41138.1"/>
    <property type="molecule type" value="Genomic_DNA"/>
</dbReference>
<dbReference type="STRING" id="993615.L2GJU3"/>
<dbReference type="InterPro" id="IPR015943">
    <property type="entry name" value="WD40/YVTN_repeat-like_dom_sf"/>
</dbReference>
<dbReference type="InParanoid" id="L2GJU3"/>
<name>L2GJU3_VITCO</name>